<dbReference type="EMBL" id="JAAROL010000005">
    <property type="protein sequence ID" value="MBC1332733.1"/>
    <property type="molecule type" value="Genomic_DNA"/>
</dbReference>
<organism evidence="2 3">
    <name type="scientific">Listeria booriae</name>
    <dbReference type="NCBI Taxonomy" id="1552123"/>
    <lineage>
        <taxon>Bacteria</taxon>
        <taxon>Bacillati</taxon>
        <taxon>Bacillota</taxon>
        <taxon>Bacilli</taxon>
        <taxon>Bacillales</taxon>
        <taxon>Listeriaceae</taxon>
        <taxon>Listeria</taxon>
    </lineage>
</organism>
<evidence type="ECO:0000256" key="1">
    <source>
        <dbReference type="SAM" id="Phobius"/>
    </source>
</evidence>
<gene>
    <name evidence="2" type="ORF">HB759_12365</name>
</gene>
<keyword evidence="1" id="KW-1133">Transmembrane helix</keyword>
<protein>
    <submittedName>
        <fullName evidence="2">Uncharacterized protein</fullName>
    </submittedName>
</protein>
<dbReference type="RefSeq" id="WP_185374438.1">
    <property type="nucleotide sequence ID" value="NZ_JAARNB010000005.1"/>
</dbReference>
<comment type="caution">
    <text evidence="2">The sequence shown here is derived from an EMBL/GenBank/DDBJ whole genome shotgun (WGS) entry which is preliminary data.</text>
</comment>
<accession>A0A7X0WF88</accession>
<sequence>MNNSQKKYDFFIYALIMFAGIMIASRLEPWIGEKTVTIIQLILFCVCAPIITWMRWQNRKVDKQNKDS</sequence>
<dbReference type="AlphaFoldDB" id="A0A7X0WF88"/>
<feature type="transmembrane region" description="Helical" evidence="1">
    <location>
        <begin position="37"/>
        <end position="56"/>
    </location>
</feature>
<dbReference type="Proteomes" id="UP000532866">
    <property type="component" value="Unassembled WGS sequence"/>
</dbReference>
<proteinExistence type="predicted"/>
<feature type="transmembrane region" description="Helical" evidence="1">
    <location>
        <begin position="12"/>
        <end position="31"/>
    </location>
</feature>
<evidence type="ECO:0000313" key="2">
    <source>
        <dbReference type="EMBL" id="MBC1332733.1"/>
    </source>
</evidence>
<name>A0A7X0WF88_9LIST</name>
<keyword evidence="1" id="KW-0812">Transmembrane</keyword>
<keyword evidence="1" id="KW-0472">Membrane</keyword>
<reference evidence="2 3" key="1">
    <citation type="submission" date="2020-03" db="EMBL/GenBank/DDBJ databases">
        <title>Soil Listeria distribution.</title>
        <authorList>
            <person name="Liao J."/>
            <person name="Wiedmann M."/>
        </authorList>
    </citation>
    <scope>NUCLEOTIDE SEQUENCE [LARGE SCALE GENOMIC DNA]</scope>
    <source>
        <strain evidence="2 3">FSL L7-1833</strain>
    </source>
</reference>
<evidence type="ECO:0000313" key="3">
    <source>
        <dbReference type="Proteomes" id="UP000532866"/>
    </source>
</evidence>